<feature type="signal peptide" evidence="1">
    <location>
        <begin position="1"/>
        <end position="17"/>
    </location>
</feature>
<evidence type="ECO:0000313" key="2">
    <source>
        <dbReference type="EMBL" id="OWM68466.1"/>
    </source>
</evidence>
<gene>
    <name evidence="2" type="ORF">CDL15_Pgr026155</name>
</gene>
<dbReference type="EMBL" id="MTKT01004976">
    <property type="protein sequence ID" value="OWM68466.1"/>
    <property type="molecule type" value="Genomic_DNA"/>
</dbReference>
<organism evidence="2 3">
    <name type="scientific">Punica granatum</name>
    <name type="common">Pomegranate</name>
    <dbReference type="NCBI Taxonomy" id="22663"/>
    <lineage>
        <taxon>Eukaryota</taxon>
        <taxon>Viridiplantae</taxon>
        <taxon>Streptophyta</taxon>
        <taxon>Embryophyta</taxon>
        <taxon>Tracheophyta</taxon>
        <taxon>Spermatophyta</taxon>
        <taxon>Magnoliopsida</taxon>
        <taxon>eudicotyledons</taxon>
        <taxon>Gunneridae</taxon>
        <taxon>Pentapetalae</taxon>
        <taxon>rosids</taxon>
        <taxon>malvids</taxon>
        <taxon>Myrtales</taxon>
        <taxon>Lythraceae</taxon>
        <taxon>Punica</taxon>
    </lineage>
</organism>
<keyword evidence="1" id="KW-0732">Signal</keyword>
<comment type="caution">
    <text evidence="2">The sequence shown here is derived from an EMBL/GenBank/DDBJ whole genome shotgun (WGS) entry which is preliminary data.</text>
</comment>
<sequence>MLVVMLAASWLTVPSSAARRGWSLEADDACITGGKTCGGGAPEYVRGVPEGVGGGRYTEGALEYAGGVPVGVGGGRACVKGG</sequence>
<dbReference type="Proteomes" id="UP000197138">
    <property type="component" value="Unassembled WGS sequence"/>
</dbReference>
<evidence type="ECO:0000256" key="1">
    <source>
        <dbReference type="SAM" id="SignalP"/>
    </source>
</evidence>
<feature type="chain" id="PRO_5012329657" evidence="1">
    <location>
        <begin position="18"/>
        <end position="82"/>
    </location>
</feature>
<reference evidence="3" key="1">
    <citation type="journal article" date="2017" name="Plant J.">
        <title>The pomegranate (Punica granatum L.) genome and the genomics of punicalagin biosynthesis.</title>
        <authorList>
            <person name="Qin G."/>
            <person name="Xu C."/>
            <person name="Ming R."/>
            <person name="Tang H."/>
            <person name="Guyot R."/>
            <person name="Kramer E.M."/>
            <person name="Hu Y."/>
            <person name="Yi X."/>
            <person name="Qi Y."/>
            <person name="Xu X."/>
            <person name="Gao Z."/>
            <person name="Pan H."/>
            <person name="Jian J."/>
            <person name="Tian Y."/>
            <person name="Yue Z."/>
            <person name="Xu Y."/>
        </authorList>
    </citation>
    <scope>NUCLEOTIDE SEQUENCE [LARGE SCALE GENOMIC DNA]</scope>
    <source>
        <strain evidence="3">cv. Dabenzi</strain>
    </source>
</reference>
<dbReference type="AlphaFoldDB" id="A0A218W755"/>
<proteinExistence type="predicted"/>
<evidence type="ECO:0000313" key="3">
    <source>
        <dbReference type="Proteomes" id="UP000197138"/>
    </source>
</evidence>
<name>A0A218W755_PUNGR</name>
<protein>
    <submittedName>
        <fullName evidence="2">Uncharacterized protein</fullName>
    </submittedName>
</protein>
<accession>A0A218W755</accession>